<accession>A0A4Q2RDV5</accession>
<proteinExistence type="predicted"/>
<name>A0A4Q2RDV5_9HYPH</name>
<protein>
    <recommendedName>
        <fullName evidence="4">YbjN domain-containing protein</fullName>
    </recommendedName>
</protein>
<organism evidence="2 3">
    <name type="scientific">Lichenibacterium ramalinae</name>
    <dbReference type="NCBI Taxonomy" id="2316527"/>
    <lineage>
        <taxon>Bacteria</taxon>
        <taxon>Pseudomonadati</taxon>
        <taxon>Pseudomonadota</taxon>
        <taxon>Alphaproteobacteria</taxon>
        <taxon>Hyphomicrobiales</taxon>
        <taxon>Lichenihabitantaceae</taxon>
        <taxon>Lichenibacterium</taxon>
    </lineage>
</organism>
<evidence type="ECO:0000256" key="1">
    <source>
        <dbReference type="SAM" id="SignalP"/>
    </source>
</evidence>
<keyword evidence="3" id="KW-1185">Reference proteome</keyword>
<comment type="caution">
    <text evidence="2">The sequence shown here is derived from an EMBL/GenBank/DDBJ whole genome shotgun (WGS) entry which is preliminary data.</text>
</comment>
<reference evidence="2 3" key="1">
    <citation type="submission" date="2018-09" db="EMBL/GenBank/DDBJ databases">
        <authorList>
            <person name="Grouzdev D.S."/>
            <person name="Krutkina M.S."/>
        </authorList>
    </citation>
    <scope>NUCLEOTIDE SEQUENCE [LARGE SCALE GENOMIC DNA]</scope>
    <source>
        <strain evidence="2 3">RmlP001</strain>
    </source>
</reference>
<dbReference type="Proteomes" id="UP000289411">
    <property type="component" value="Unassembled WGS sequence"/>
</dbReference>
<dbReference type="AlphaFoldDB" id="A0A4Q2RDV5"/>
<feature type="signal peptide" evidence="1">
    <location>
        <begin position="1"/>
        <end position="28"/>
    </location>
</feature>
<feature type="chain" id="PRO_5020297681" description="YbjN domain-containing protein" evidence="1">
    <location>
        <begin position="29"/>
        <end position="159"/>
    </location>
</feature>
<reference evidence="2 3" key="2">
    <citation type="submission" date="2019-02" db="EMBL/GenBank/DDBJ databases">
        <title>'Lichenibacterium ramalinii' gen. nov. sp. nov., 'Lichenibacterium minor' gen. nov. sp. nov.</title>
        <authorList>
            <person name="Pankratov T."/>
        </authorList>
    </citation>
    <scope>NUCLEOTIDE SEQUENCE [LARGE SCALE GENOMIC DNA]</scope>
    <source>
        <strain evidence="2 3">RmlP001</strain>
    </source>
</reference>
<evidence type="ECO:0000313" key="2">
    <source>
        <dbReference type="EMBL" id="RYB04215.1"/>
    </source>
</evidence>
<evidence type="ECO:0000313" key="3">
    <source>
        <dbReference type="Proteomes" id="UP000289411"/>
    </source>
</evidence>
<keyword evidence="1" id="KW-0732">Signal</keyword>
<evidence type="ECO:0008006" key="4">
    <source>
        <dbReference type="Google" id="ProtNLM"/>
    </source>
</evidence>
<dbReference type="RefSeq" id="WP_129219912.1">
    <property type="nucleotide sequence ID" value="NZ_QYBC01000011.1"/>
</dbReference>
<sequence>MILRSATHFPVALAALSFLMMAATAAPAQEVTNPDVDKLKTQLVAMGFKPTVKGSTVTIEAAGSPVNFNISDDKTNLYAFISYSVTPEQSAKAPLLNLLVKNDSNASYFAVHTQDGKIDQISLNQRTEMEGLNAVRLRAVVDLLSQGASDDIFNPTTWK</sequence>
<gene>
    <name evidence="2" type="ORF">D3272_14505</name>
</gene>
<dbReference type="EMBL" id="QYBC01000011">
    <property type="protein sequence ID" value="RYB04215.1"/>
    <property type="molecule type" value="Genomic_DNA"/>
</dbReference>